<organism evidence="1 2">
    <name type="scientific">Flavobacterium jejuense</name>
    <dbReference type="NCBI Taxonomy" id="1544455"/>
    <lineage>
        <taxon>Bacteria</taxon>
        <taxon>Pseudomonadati</taxon>
        <taxon>Bacteroidota</taxon>
        <taxon>Flavobacteriia</taxon>
        <taxon>Flavobacteriales</taxon>
        <taxon>Flavobacteriaceae</taxon>
        <taxon>Flavobacterium</taxon>
    </lineage>
</organism>
<evidence type="ECO:0000313" key="1">
    <source>
        <dbReference type="EMBL" id="NHN26197.1"/>
    </source>
</evidence>
<protein>
    <recommendedName>
        <fullName evidence="3">Lipoprotein</fullName>
    </recommendedName>
</protein>
<proteinExistence type="predicted"/>
<comment type="caution">
    <text evidence="1">The sequence shown here is derived from an EMBL/GenBank/DDBJ whole genome shotgun (WGS) entry which is preliminary data.</text>
</comment>
<keyword evidence="2" id="KW-1185">Reference proteome</keyword>
<accession>A0ABX0IQR5</accession>
<evidence type="ECO:0008006" key="3">
    <source>
        <dbReference type="Google" id="ProtNLM"/>
    </source>
</evidence>
<dbReference type="Proteomes" id="UP000817854">
    <property type="component" value="Unassembled WGS sequence"/>
</dbReference>
<sequence length="252" mass="28953">MRRLQYIIPILFASCGQTSNNAQEQTFEASKKQVESSEKSFENGTVTFKEHDGIAVLIGDKIDILNNELQEETTLNESSIVEIVGISESQYQKTDDYCDAFRYVKIKTDSQNGIIDGRNVYQLTESKQDTSFNYKDKKFDFMTTSFYGIGVADDDGLTFCSKYYEPIVLNESGSNQPKLIEIIKNDFSKEASWSDDFKYFELMANDGAYDKIKMIEQTENGVVLTIKREFQEGWNEFQVQFTLSKQLIKQNI</sequence>
<evidence type="ECO:0000313" key="2">
    <source>
        <dbReference type="Proteomes" id="UP000817854"/>
    </source>
</evidence>
<dbReference type="PROSITE" id="PS51257">
    <property type="entry name" value="PROKAR_LIPOPROTEIN"/>
    <property type="match status" value="1"/>
</dbReference>
<reference evidence="1 2" key="3">
    <citation type="submission" date="2020-02" db="EMBL/GenBank/DDBJ databases">
        <title>Flavobacterium profundi sp. nov., isolated from a deep-sea seamount.</title>
        <authorList>
            <person name="Zhang D.-C."/>
        </authorList>
    </citation>
    <scope>NUCLEOTIDE SEQUENCE [LARGE SCALE GENOMIC DNA]</scope>
    <source>
        <strain evidence="1 2">EC11</strain>
    </source>
</reference>
<gene>
    <name evidence="1" type="ORF">FIA58_010960</name>
</gene>
<dbReference type="RefSeq" id="WP_140962521.1">
    <property type="nucleotide sequence ID" value="NZ_VEVQ02000006.1"/>
</dbReference>
<name>A0ABX0IQR5_9FLAO</name>
<reference evidence="1 2" key="2">
    <citation type="submission" date="2019-05" db="EMBL/GenBank/DDBJ databases">
        <authorList>
            <person name="Lianzixin W."/>
        </authorList>
    </citation>
    <scope>NUCLEOTIDE SEQUENCE [LARGE SCALE GENOMIC DNA]</scope>
    <source>
        <strain evidence="1 2">EC11</strain>
    </source>
</reference>
<reference evidence="2" key="1">
    <citation type="submission" date="2019-05" db="EMBL/GenBank/DDBJ databases">
        <title>Flavobacterium profundi sp. nov., isolated from a deep-sea seamount.</title>
        <authorList>
            <person name="Zhang D.-C."/>
        </authorList>
    </citation>
    <scope>NUCLEOTIDE SEQUENCE [LARGE SCALE GENOMIC DNA]</scope>
    <source>
        <strain evidence="2">EC11</strain>
    </source>
</reference>
<dbReference type="EMBL" id="VEVQ02000006">
    <property type="protein sequence ID" value="NHN26197.1"/>
    <property type="molecule type" value="Genomic_DNA"/>
</dbReference>